<organism evidence="1 2">
    <name type="scientific">Bradyrhizobium elkanii</name>
    <dbReference type="NCBI Taxonomy" id="29448"/>
    <lineage>
        <taxon>Bacteria</taxon>
        <taxon>Pseudomonadati</taxon>
        <taxon>Pseudomonadota</taxon>
        <taxon>Alphaproteobacteria</taxon>
        <taxon>Hyphomicrobiales</taxon>
        <taxon>Nitrobacteraceae</taxon>
        <taxon>Bradyrhizobium</taxon>
    </lineage>
</organism>
<sequence length="102" mass="10655">MENAAADRVAVRLDEGNDPTGLIVTDLVALIGHVQASLRLIEAAIAREAVLAERQADTDIVVRNDVTPRGPTASTALKARDAGLGAALDRLHDSGAPPRLLN</sequence>
<comment type="caution">
    <text evidence="1">The sequence shown here is derived from an EMBL/GenBank/DDBJ whole genome shotgun (WGS) entry which is preliminary data.</text>
</comment>
<evidence type="ECO:0000313" key="1">
    <source>
        <dbReference type="EMBL" id="MBP1292091.1"/>
    </source>
</evidence>
<evidence type="ECO:0000313" key="2">
    <source>
        <dbReference type="Proteomes" id="UP000673383"/>
    </source>
</evidence>
<dbReference type="RefSeq" id="WP_172646070.1">
    <property type="nucleotide sequence ID" value="NZ_JAFICZ010000001.1"/>
</dbReference>
<dbReference type="EMBL" id="JAFICZ010000001">
    <property type="protein sequence ID" value="MBP1292091.1"/>
    <property type="molecule type" value="Genomic_DNA"/>
</dbReference>
<accession>A0A8I1Y541</accession>
<dbReference type="Proteomes" id="UP000673383">
    <property type="component" value="Unassembled WGS sequence"/>
</dbReference>
<name>A0A8I1Y541_BRAEL</name>
<gene>
    <name evidence="1" type="ORF">JOH49_001844</name>
</gene>
<dbReference type="AlphaFoldDB" id="A0A8I1Y541"/>
<reference evidence="1" key="1">
    <citation type="submission" date="2021-02" db="EMBL/GenBank/DDBJ databases">
        <title>Genomic Encyclopedia of Type Strains, Phase IV (KMG-V): Genome sequencing to study the core and pangenomes of soil and plant-associated prokaryotes.</title>
        <authorList>
            <person name="Whitman W."/>
        </authorList>
    </citation>
    <scope>NUCLEOTIDE SEQUENCE</scope>
    <source>
        <strain evidence="1">USDA 406</strain>
    </source>
</reference>
<proteinExistence type="predicted"/>
<protein>
    <submittedName>
        <fullName evidence="1">Uncharacterized protein</fullName>
    </submittedName>
</protein>